<dbReference type="PANTHER" id="PTHR48190:SF2">
    <property type="entry name" value="PROGRAMMED CELL DEATH PROTEIN 7"/>
    <property type="match status" value="1"/>
</dbReference>
<organism evidence="2 3">
    <name type="scientific">Tribolium castaneum</name>
    <name type="common">Red flour beetle</name>
    <dbReference type="NCBI Taxonomy" id="7070"/>
    <lineage>
        <taxon>Eukaryota</taxon>
        <taxon>Metazoa</taxon>
        <taxon>Ecdysozoa</taxon>
        <taxon>Arthropoda</taxon>
        <taxon>Hexapoda</taxon>
        <taxon>Insecta</taxon>
        <taxon>Pterygota</taxon>
        <taxon>Neoptera</taxon>
        <taxon>Endopterygota</taxon>
        <taxon>Coleoptera</taxon>
        <taxon>Polyphaga</taxon>
        <taxon>Cucujiformia</taxon>
        <taxon>Tenebrionidae</taxon>
        <taxon>Tenebrionidae incertae sedis</taxon>
        <taxon>Tribolium</taxon>
    </lineage>
</organism>
<reference evidence="2 3" key="2">
    <citation type="journal article" date="2010" name="Nucleic Acids Res.">
        <title>BeetleBase in 2010: revisions to provide comprehensive genomic information for Tribolium castaneum.</title>
        <authorList>
            <person name="Kim H.S."/>
            <person name="Murphy T."/>
            <person name="Xia J."/>
            <person name="Caragea D."/>
            <person name="Park Y."/>
            <person name="Beeman R.W."/>
            <person name="Lorenzen M.D."/>
            <person name="Butcher S."/>
            <person name="Manak J.R."/>
            <person name="Brown S.J."/>
        </authorList>
    </citation>
    <scope>GENOME REANNOTATION</scope>
    <source>
        <strain evidence="2 3">Georgia GA2</strain>
    </source>
</reference>
<name>D6X4Z2_TRICA</name>
<keyword evidence="1" id="KW-0175">Coiled coil</keyword>
<dbReference type="OrthoDB" id="2289628at2759"/>
<feature type="coiled-coil region" evidence="1">
    <location>
        <begin position="71"/>
        <end position="98"/>
    </location>
</feature>
<dbReference type="OMA" id="PQVDFNG"/>
<dbReference type="EMBL" id="KQ971381">
    <property type="protein sequence ID" value="EEZ97219.1"/>
    <property type="molecule type" value="Genomic_DNA"/>
</dbReference>
<keyword evidence="3" id="KW-1185">Reference proteome</keyword>
<dbReference type="Pfam" id="PF16021">
    <property type="entry name" value="PDCD7"/>
    <property type="match status" value="1"/>
</dbReference>
<reference evidence="2 3" key="1">
    <citation type="journal article" date="2008" name="Nature">
        <title>The genome of the model beetle and pest Tribolium castaneum.</title>
        <authorList>
            <consortium name="Tribolium Genome Sequencing Consortium"/>
            <person name="Richards S."/>
            <person name="Gibbs R.A."/>
            <person name="Weinstock G.M."/>
            <person name="Brown S.J."/>
            <person name="Denell R."/>
            <person name="Beeman R.W."/>
            <person name="Gibbs R."/>
            <person name="Beeman R.W."/>
            <person name="Brown S.J."/>
            <person name="Bucher G."/>
            <person name="Friedrich M."/>
            <person name="Grimmelikhuijzen C.J."/>
            <person name="Klingler M."/>
            <person name="Lorenzen M."/>
            <person name="Richards S."/>
            <person name="Roth S."/>
            <person name="Schroder R."/>
            <person name="Tautz D."/>
            <person name="Zdobnov E.M."/>
            <person name="Muzny D."/>
            <person name="Gibbs R.A."/>
            <person name="Weinstock G.M."/>
            <person name="Attaway T."/>
            <person name="Bell S."/>
            <person name="Buhay C.J."/>
            <person name="Chandrabose M.N."/>
            <person name="Chavez D."/>
            <person name="Clerk-Blankenburg K.P."/>
            <person name="Cree A."/>
            <person name="Dao M."/>
            <person name="Davis C."/>
            <person name="Chacko J."/>
            <person name="Dinh H."/>
            <person name="Dugan-Rocha S."/>
            <person name="Fowler G."/>
            <person name="Garner T.T."/>
            <person name="Garnes J."/>
            <person name="Gnirke A."/>
            <person name="Hawes A."/>
            <person name="Hernandez J."/>
            <person name="Hines S."/>
            <person name="Holder M."/>
            <person name="Hume J."/>
            <person name="Jhangiani S.N."/>
            <person name="Joshi V."/>
            <person name="Khan Z.M."/>
            <person name="Jackson L."/>
            <person name="Kovar C."/>
            <person name="Kowis A."/>
            <person name="Lee S."/>
            <person name="Lewis L.R."/>
            <person name="Margolis J."/>
            <person name="Morgan M."/>
            <person name="Nazareth L.V."/>
            <person name="Nguyen N."/>
            <person name="Okwuonu G."/>
            <person name="Parker D."/>
            <person name="Richards S."/>
            <person name="Ruiz S.J."/>
            <person name="Santibanez J."/>
            <person name="Savard J."/>
            <person name="Scherer S.E."/>
            <person name="Schneider B."/>
            <person name="Sodergren E."/>
            <person name="Tautz D."/>
            <person name="Vattahil S."/>
            <person name="Villasana D."/>
            <person name="White C.S."/>
            <person name="Wright R."/>
            <person name="Park Y."/>
            <person name="Beeman R.W."/>
            <person name="Lord J."/>
            <person name="Oppert B."/>
            <person name="Lorenzen M."/>
            <person name="Brown S."/>
            <person name="Wang L."/>
            <person name="Savard J."/>
            <person name="Tautz D."/>
            <person name="Richards S."/>
            <person name="Weinstock G."/>
            <person name="Gibbs R.A."/>
            <person name="Liu Y."/>
            <person name="Worley K."/>
            <person name="Weinstock G."/>
            <person name="Elsik C.G."/>
            <person name="Reese J.T."/>
            <person name="Elhaik E."/>
            <person name="Landan G."/>
            <person name="Graur D."/>
            <person name="Arensburger P."/>
            <person name="Atkinson P."/>
            <person name="Beeman R.W."/>
            <person name="Beidler J."/>
            <person name="Brown S.J."/>
            <person name="Demuth J.P."/>
            <person name="Drury D.W."/>
            <person name="Du Y.Z."/>
            <person name="Fujiwara H."/>
            <person name="Lorenzen M."/>
            <person name="Maselli V."/>
            <person name="Osanai M."/>
            <person name="Park Y."/>
            <person name="Robertson H.M."/>
            <person name="Tu Z."/>
            <person name="Wang J.J."/>
            <person name="Wang S."/>
            <person name="Richards S."/>
            <person name="Song H."/>
            <person name="Zhang L."/>
            <person name="Sodergren E."/>
            <person name="Werner D."/>
            <person name="Stanke M."/>
            <person name="Morgenstern B."/>
            <person name="Solovyev V."/>
            <person name="Kosarev P."/>
            <person name="Brown G."/>
            <person name="Chen H.C."/>
            <person name="Ermolaeva O."/>
            <person name="Hlavina W."/>
            <person name="Kapustin Y."/>
            <person name="Kiryutin B."/>
            <person name="Kitts P."/>
            <person name="Maglott D."/>
            <person name="Pruitt K."/>
            <person name="Sapojnikov V."/>
            <person name="Souvorov A."/>
            <person name="Mackey A.J."/>
            <person name="Waterhouse R.M."/>
            <person name="Wyder S."/>
            <person name="Zdobnov E.M."/>
            <person name="Zdobnov E.M."/>
            <person name="Wyder S."/>
            <person name="Kriventseva E.V."/>
            <person name="Kadowaki T."/>
            <person name="Bork P."/>
            <person name="Aranda M."/>
            <person name="Bao R."/>
            <person name="Beermann A."/>
            <person name="Berns N."/>
            <person name="Bolognesi R."/>
            <person name="Bonneton F."/>
            <person name="Bopp D."/>
            <person name="Brown S.J."/>
            <person name="Bucher G."/>
            <person name="Butts T."/>
            <person name="Chaumot A."/>
            <person name="Denell R.E."/>
            <person name="Ferrier D.E."/>
            <person name="Friedrich M."/>
            <person name="Gordon C.M."/>
            <person name="Jindra M."/>
            <person name="Klingler M."/>
            <person name="Lan Q."/>
            <person name="Lattorff H.M."/>
            <person name="Laudet V."/>
            <person name="von Levetsow C."/>
            <person name="Liu Z."/>
            <person name="Lutz R."/>
            <person name="Lynch J.A."/>
            <person name="da Fonseca R.N."/>
            <person name="Posnien N."/>
            <person name="Reuter R."/>
            <person name="Roth S."/>
            <person name="Savard J."/>
            <person name="Schinko J.B."/>
            <person name="Schmitt C."/>
            <person name="Schoppmeier M."/>
            <person name="Schroder R."/>
            <person name="Shippy T.D."/>
            <person name="Simonnet F."/>
            <person name="Marques-Souza H."/>
            <person name="Tautz D."/>
            <person name="Tomoyasu Y."/>
            <person name="Trauner J."/>
            <person name="Van der Zee M."/>
            <person name="Vervoort M."/>
            <person name="Wittkopp N."/>
            <person name="Wimmer E.A."/>
            <person name="Yang X."/>
            <person name="Jones A.K."/>
            <person name="Sattelle D.B."/>
            <person name="Ebert P.R."/>
            <person name="Nelson D."/>
            <person name="Scott J.G."/>
            <person name="Beeman R.W."/>
            <person name="Muthukrishnan S."/>
            <person name="Kramer K.J."/>
            <person name="Arakane Y."/>
            <person name="Beeman R.W."/>
            <person name="Zhu Q."/>
            <person name="Hogenkamp D."/>
            <person name="Dixit R."/>
            <person name="Oppert B."/>
            <person name="Jiang H."/>
            <person name="Zou Z."/>
            <person name="Marshall J."/>
            <person name="Elpidina E."/>
            <person name="Vinokurov K."/>
            <person name="Oppert C."/>
            <person name="Zou Z."/>
            <person name="Evans J."/>
            <person name="Lu Z."/>
            <person name="Zhao P."/>
            <person name="Sumathipala N."/>
            <person name="Altincicek B."/>
            <person name="Vilcinskas A."/>
            <person name="Williams M."/>
            <person name="Hultmark D."/>
            <person name="Hetru C."/>
            <person name="Jiang H."/>
            <person name="Grimmelikhuijzen C.J."/>
            <person name="Hauser F."/>
            <person name="Cazzamali G."/>
            <person name="Williamson M."/>
            <person name="Park Y."/>
            <person name="Li B."/>
            <person name="Tanaka Y."/>
            <person name="Predel R."/>
            <person name="Neupert S."/>
            <person name="Schachtner J."/>
            <person name="Verleyen P."/>
            <person name="Raible F."/>
            <person name="Bork P."/>
            <person name="Friedrich M."/>
            <person name="Walden K.K."/>
            <person name="Robertson H.M."/>
            <person name="Angeli S."/>
            <person name="Foret S."/>
            <person name="Bucher G."/>
            <person name="Schuetz S."/>
            <person name="Maleszka R."/>
            <person name="Wimmer E.A."/>
            <person name="Beeman R.W."/>
            <person name="Lorenzen M."/>
            <person name="Tomoyasu Y."/>
            <person name="Miller S.C."/>
            <person name="Grossmann D."/>
            <person name="Bucher G."/>
        </authorList>
    </citation>
    <scope>NUCLEOTIDE SEQUENCE [LARGE SCALE GENOMIC DNA]</scope>
    <source>
        <strain evidence="2 3">Georgia GA2</strain>
    </source>
</reference>
<gene>
    <name evidence="2" type="primary">AUGUSTUS-3.0.2_11012</name>
    <name evidence="2" type="ORF">TcasGA2_TC011012</name>
</gene>
<dbReference type="InterPro" id="IPR031974">
    <property type="entry name" value="PDCD7"/>
</dbReference>
<dbReference type="InterPro" id="IPR052831">
    <property type="entry name" value="Apoptosis_promoter"/>
</dbReference>
<dbReference type="GO" id="GO:0005689">
    <property type="term" value="C:U12-type spliceosomal complex"/>
    <property type="evidence" value="ECO:0000318"/>
    <property type="project" value="GO_Central"/>
</dbReference>
<evidence type="ECO:0000313" key="3">
    <source>
        <dbReference type="Proteomes" id="UP000007266"/>
    </source>
</evidence>
<proteinExistence type="predicted"/>
<dbReference type="Proteomes" id="UP000007266">
    <property type="component" value="Linkage group 10"/>
</dbReference>
<protein>
    <submittedName>
        <fullName evidence="2">Uncharacterized protein</fullName>
    </submittedName>
</protein>
<dbReference type="KEGG" id="tca:657630"/>
<sequence length="368" mass="42489">MDQLGDTPRLNYLDPRLSNSNVPLPVKIDKEKDQQIIDKWLVERGKFQINPYYSIRRPRCEITLSGAKQALKNCLAIVEKLNKTQEELRNNVETMSSNEWKQKTLDIGSLKDEFDKSILLFEDNTILKSLKGLAVKRARKRLNRKKQKKFRQEQLKVKKEKQSEIDKSINTWLESKKDEVERAKMEEKMKRDADCVLYEVTKKKSEARKQLSLISALVKLRTVRDAMATQRGDKLSLEDRQAFGHVTEKLIRMWENSYQSYCKEEQCLKVMLEHNASKDSKAAIAAKQTRIVDDWESLLFGPRDPPVNNPTFWALTSADRDLETFIAIRKSWDTFLSPGNASGSAIPLGWVAPPEAPSESWAPFLKTD</sequence>
<evidence type="ECO:0000313" key="2">
    <source>
        <dbReference type="EMBL" id="EEZ97219.1"/>
    </source>
</evidence>
<dbReference type="PhylomeDB" id="D6X4Z2"/>
<dbReference type="eggNOG" id="ENOG502QQNP">
    <property type="taxonomic scope" value="Eukaryota"/>
</dbReference>
<dbReference type="HOGENOM" id="CLU_814476_0_0_1"/>
<dbReference type="PANTHER" id="PTHR48190">
    <property type="entry name" value="PROGRAMMED CELL DEATH PROTEIN 7"/>
    <property type="match status" value="1"/>
</dbReference>
<dbReference type="AlphaFoldDB" id="D6X4Z2"/>
<dbReference type="STRING" id="7070.D6X4Z2"/>
<accession>D6X4Z2</accession>
<evidence type="ECO:0000256" key="1">
    <source>
        <dbReference type="SAM" id="Coils"/>
    </source>
</evidence>